<keyword evidence="3" id="KW-0560">Oxidoreductase</keyword>
<dbReference type="Gene3D" id="2.60.120.330">
    <property type="entry name" value="B-lactam Antibiotic, Isopenicillin N Synthase, Chain"/>
    <property type="match status" value="1"/>
</dbReference>
<evidence type="ECO:0000256" key="3">
    <source>
        <dbReference type="ARBA" id="ARBA00023002"/>
    </source>
</evidence>
<dbReference type="SUPFAM" id="SSF51197">
    <property type="entry name" value="Clavaminate synthase-like"/>
    <property type="match status" value="1"/>
</dbReference>
<dbReference type="EMBL" id="JABXXP010000152">
    <property type="protein sequence ID" value="NVN11308.1"/>
    <property type="molecule type" value="Genomic_DNA"/>
</dbReference>
<dbReference type="InterPro" id="IPR051821">
    <property type="entry name" value="Asp/Asn_beta-hydroxylase"/>
</dbReference>
<accession>A0A7Y7IWH0</accession>
<name>A0A7Y7IWH0_9PROT</name>
<organism evidence="5 6">
    <name type="scientific">Nguyenibacter vanlangensis</name>
    <dbReference type="NCBI Taxonomy" id="1216886"/>
    <lineage>
        <taxon>Bacteria</taxon>
        <taxon>Pseudomonadati</taxon>
        <taxon>Pseudomonadota</taxon>
        <taxon>Alphaproteobacteria</taxon>
        <taxon>Acetobacterales</taxon>
        <taxon>Acetobacteraceae</taxon>
        <taxon>Nguyenibacter</taxon>
    </lineage>
</organism>
<feature type="domain" description="Aspartyl/asparaginy/proline hydroxylase" evidence="4">
    <location>
        <begin position="65"/>
        <end position="223"/>
    </location>
</feature>
<dbReference type="GO" id="GO:0051213">
    <property type="term" value="F:dioxygenase activity"/>
    <property type="evidence" value="ECO:0007669"/>
    <property type="project" value="UniProtKB-KW"/>
</dbReference>
<dbReference type="PANTHER" id="PTHR46332">
    <property type="entry name" value="ASPARTATE BETA-HYDROXYLASE DOMAIN-CONTAINING PROTEIN 2"/>
    <property type="match status" value="1"/>
</dbReference>
<gene>
    <name evidence="5" type="ORF">HUK84_09210</name>
</gene>
<evidence type="ECO:0000256" key="1">
    <source>
        <dbReference type="ARBA" id="ARBA00007730"/>
    </source>
</evidence>
<dbReference type="AlphaFoldDB" id="A0A7Y7IWH0"/>
<dbReference type="RefSeq" id="WP_176640031.1">
    <property type="nucleotide sequence ID" value="NZ_JABXXP010000152.1"/>
</dbReference>
<evidence type="ECO:0000259" key="4">
    <source>
        <dbReference type="Pfam" id="PF05118"/>
    </source>
</evidence>
<dbReference type="Pfam" id="PF05118">
    <property type="entry name" value="Asp_Arg_Hydrox"/>
    <property type="match status" value="1"/>
</dbReference>
<comment type="similarity">
    <text evidence="1">Belongs to the aspartyl/asparaginyl beta-hydroxylase family.</text>
</comment>
<evidence type="ECO:0000313" key="5">
    <source>
        <dbReference type="EMBL" id="NVN11308.1"/>
    </source>
</evidence>
<dbReference type="Proteomes" id="UP000534870">
    <property type="component" value="Unassembled WGS sequence"/>
</dbReference>
<protein>
    <submittedName>
        <fullName evidence="5">Aspartyl/asparaginyl beta-hydroxylase domain-containing protein</fullName>
    </submittedName>
</protein>
<dbReference type="InterPro" id="IPR007803">
    <property type="entry name" value="Asp/Arg/Pro-Hydrxlase"/>
</dbReference>
<dbReference type="InterPro" id="IPR027443">
    <property type="entry name" value="IPNS-like_sf"/>
</dbReference>
<reference evidence="5 6" key="1">
    <citation type="submission" date="2020-06" db="EMBL/GenBank/DDBJ databases">
        <title>Description of novel acetic acid bacteria.</title>
        <authorList>
            <person name="Sombolestani A."/>
        </authorList>
    </citation>
    <scope>NUCLEOTIDE SEQUENCE [LARGE SCALE GENOMIC DNA]</scope>
    <source>
        <strain evidence="5 6">LMG 31431</strain>
    </source>
</reference>
<evidence type="ECO:0000313" key="6">
    <source>
        <dbReference type="Proteomes" id="UP000534870"/>
    </source>
</evidence>
<evidence type="ECO:0000256" key="2">
    <source>
        <dbReference type="ARBA" id="ARBA00022964"/>
    </source>
</evidence>
<proteinExistence type="inferred from homology"/>
<dbReference type="PANTHER" id="PTHR46332:SF5">
    <property type="entry name" value="ASPARTATE BETA-HYDROXYLASE DOMAIN CONTAINING 2"/>
    <property type="match status" value="1"/>
</dbReference>
<keyword evidence="2" id="KW-0223">Dioxygenase</keyword>
<comment type="caution">
    <text evidence="5">The sequence shown here is derived from an EMBL/GenBank/DDBJ whole genome shotgun (WGS) entry which is preliminary data.</text>
</comment>
<sequence length="265" mass="30419">MNDTVPRRADKAAHGKWRLPFKGRSLFEIGKDLRPRIDRVIIRGSLLPDRAILDTAWMPWIAMLERNWEQIRDEAVRLRTRDIPALGDLSPDHGRIAADRRWKSFFLAGYGYRRIENCARAPVTAALIARIPGLVTAVFSVLEAGGRIPRHYGMTKGMLTYHLALRVPRQRAQCRIQIEGADALHTICWADGRSLLFDDTYNHQVWNDTDEDRYILLLQVRRPCRGVARLLLGVFLFGVKHSRFVQDIKRRLDALGAEPALRPAR</sequence>